<proteinExistence type="predicted"/>
<evidence type="ECO:0000313" key="1">
    <source>
        <dbReference type="EMBL" id="AKV71846.1"/>
    </source>
</evidence>
<dbReference type="Pfam" id="PF13692">
    <property type="entry name" value="Glyco_trans_1_4"/>
    <property type="match status" value="1"/>
</dbReference>
<name>A0A0K1SAY1_9SYNC</name>
<organism evidence="1">
    <name type="scientific">Synechocystis salina LEGE 06155</name>
    <dbReference type="NCBI Taxonomy" id="945782"/>
    <lineage>
        <taxon>Bacteria</taxon>
        <taxon>Bacillati</taxon>
        <taxon>Cyanobacteriota</taxon>
        <taxon>Cyanophyceae</taxon>
        <taxon>Synechococcales</taxon>
        <taxon>Merismopediaceae</taxon>
        <taxon>Synechocystis</taxon>
    </lineage>
</organism>
<dbReference type="EMBL" id="KR059027">
    <property type="protein sequence ID" value="AKV71846.1"/>
    <property type="molecule type" value="Genomic_DNA"/>
</dbReference>
<keyword evidence="1" id="KW-0808">Transferase</keyword>
<sequence>MPTSNTALSPAIFYESEGYRTSGSRLMGRHSAGEAFLRAVIQGTPPSNPIFGYCRDAEGFGAFKADVLRHDPTNGDRLMRWLPRHQPEKLGNASILYLPGPGLLNEAQRRLGSGQEQSYSLCGITHTISSAGAMQSIRDLLIAPVHGWDAIICTSKAVKASLETIIAEQAEYLRVRLGARFCEMPQFPVIPLGVHCQDFQFTTAEKQAARKRLGIAPEAVVVLFVGRLVFHAKAHPLPLYLALERAAEKKSVTLIECGWFPNEPVARSYDQARNLAAPNIGSIVLDGRQPSQRRDAWAAADIFTSLSDNIQESFGLTPIEAMAAGLPSVVSDWDGYKDTVRHGIDGFRIPTTMPSDGGDDFALRHLLDIDSYDFYIGHVSQTVAVDIEAATLAFHQLLHQPELRQRMGDAAKEQAQTVFDWSCIYGRYQELWHHLTEKRRQVSGDRQLPRGGAMIDPYKLFANYPTNAMGNLQFALRENVTLAEIETISQLESVKFASYMLPPMALVDQIVQNLNKSQPLSLEELQSFVSVPMATLEKAISWLLKYGLIKSELILKD</sequence>
<dbReference type="SUPFAM" id="SSF53756">
    <property type="entry name" value="UDP-Glycosyltransferase/glycogen phosphorylase"/>
    <property type="match status" value="1"/>
</dbReference>
<dbReference type="Gene3D" id="3.40.50.2000">
    <property type="entry name" value="Glycogen Phosphorylase B"/>
    <property type="match status" value="1"/>
</dbReference>
<protein>
    <submittedName>
        <fullName evidence="1">Glycosyltransferase</fullName>
    </submittedName>
</protein>
<dbReference type="GO" id="GO:0016757">
    <property type="term" value="F:glycosyltransferase activity"/>
    <property type="evidence" value="ECO:0007669"/>
    <property type="project" value="InterPro"/>
</dbReference>
<accession>A0A0K1SAY1</accession>
<reference evidence="1" key="1">
    <citation type="journal article" date="2015" name="Angew. Chem. Int. Ed. Engl.">
        <title>Biosynthesis-Assisted Structural Elucidation of the Bartolosides, Chlorinated Aromatic Glycolipids from Cyanobacteria.</title>
        <authorList>
            <person name="Leao P.N."/>
            <person name="Nakamura H."/>
            <person name="Costa M."/>
            <person name="Pereira A.R."/>
            <person name="Martins R."/>
            <person name="Vasconcelos V."/>
            <person name="Gerwick W.H."/>
            <person name="Balskus E.P."/>
        </authorList>
    </citation>
    <scope>NUCLEOTIDE SEQUENCE</scope>
    <source>
        <strain evidence="1">LEGE 06155</strain>
    </source>
</reference>
<dbReference type="AlphaFoldDB" id="A0A0K1SAY1"/>
<dbReference type="CDD" id="cd03801">
    <property type="entry name" value="GT4_PimA-like"/>
    <property type="match status" value="1"/>
</dbReference>
<dbReference type="PANTHER" id="PTHR12526">
    <property type="entry name" value="GLYCOSYLTRANSFERASE"/>
    <property type="match status" value="1"/>
</dbReference>